<evidence type="ECO:0000259" key="1">
    <source>
        <dbReference type="Pfam" id="PF00005"/>
    </source>
</evidence>
<name>A0A843R0A1_LIMFE</name>
<dbReference type="PANTHER" id="PTHR43038:SF3">
    <property type="entry name" value="ABC TRANSPORTER G FAMILY MEMBER 20 ISOFORM X1"/>
    <property type="match status" value="1"/>
</dbReference>
<keyword evidence="2" id="KW-0547">Nucleotide-binding</keyword>
<evidence type="ECO:0000313" key="3">
    <source>
        <dbReference type="Proteomes" id="UP000466799"/>
    </source>
</evidence>
<organism evidence="2 3">
    <name type="scientific">Limosilactobacillus fermentum</name>
    <name type="common">Lactobacillus fermentum</name>
    <dbReference type="NCBI Taxonomy" id="1613"/>
    <lineage>
        <taxon>Bacteria</taxon>
        <taxon>Bacillati</taxon>
        <taxon>Bacillota</taxon>
        <taxon>Bacilli</taxon>
        <taxon>Lactobacillales</taxon>
        <taxon>Lactobacillaceae</taxon>
        <taxon>Limosilactobacillus</taxon>
    </lineage>
</organism>
<comment type="caution">
    <text evidence="2">The sequence shown here is derived from an EMBL/GenBank/DDBJ whole genome shotgun (WGS) entry which is preliminary data.</text>
</comment>
<dbReference type="GO" id="GO:0005524">
    <property type="term" value="F:ATP binding"/>
    <property type="evidence" value="ECO:0007669"/>
    <property type="project" value="UniProtKB-KW"/>
</dbReference>
<dbReference type="Gene3D" id="3.40.50.300">
    <property type="entry name" value="P-loop containing nucleotide triphosphate hydrolases"/>
    <property type="match status" value="1"/>
</dbReference>
<proteinExistence type="predicted"/>
<dbReference type="InterPro" id="IPR027417">
    <property type="entry name" value="P-loop_NTPase"/>
</dbReference>
<feature type="non-terminal residue" evidence="2">
    <location>
        <position position="113"/>
    </location>
</feature>
<dbReference type="InterPro" id="IPR003439">
    <property type="entry name" value="ABC_transporter-like_ATP-bd"/>
</dbReference>
<dbReference type="EMBL" id="WHJL01000041">
    <property type="protein sequence ID" value="MPQ35403.1"/>
    <property type="molecule type" value="Genomic_DNA"/>
</dbReference>
<dbReference type="PANTHER" id="PTHR43038">
    <property type="entry name" value="ATP-BINDING CASSETTE, SUB-FAMILY H, MEMBER 1"/>
    <property type="match status" value="1"/>
</dbReference>
<dbReference type="Proteomes" id="UP000466799">
    <property type="component" value="Unassembled WGS sequence"/>
</dbReference>
<evidence type="ECO:0000313" key="2">
    <source>
        <dbReference type="EMBL" id="MPQ35403.1"/>
    </source>
</evidence>
<dbReference type="SUPFAM" id="SSF52540">
    <property type="entry name" value="P-loop containing nucleoside triphosphate hydrolases"/>
    <property type="match status" value="1"/>
</dbReference>
<sequence>MNELITITALNKQFGAQTVLNGVDLTITSEKIIGLIGPSGAGKTTLIKTTLGMEKADSGTSLVLGQQMPNRQILGQIGYMAQSDALYETLTAKENLAFFAQLKGVERHQLTAE</sequence>
<protein>
    <submittedName>
        <fullName evidence="2">ATP-binding cassette domain-containing protein</fullName>
    </submittedName>
</protein>
<dbReference type="GO" id="GO:0016887">
    <property type="term" value="F:ATP hydrolysis activity"/>
    <property type="evidence" value="ECO:0007669"/>
    <property type="project" value="InterPro"/>
</dbReference>
<gene>
    <name evidence="2" type="ORF">GC247_05750</name>
</gene>
<keyword evidence="2" id="KW-0067">ATP-binding</keyword>
<accession>A0A843R0A1</accession>
<dbReference type="Pfam" id="PF00005">
    <property type="entry name" value="ABC_tran"/>
    <property type="match status" value="1"/>
</dbReference>
<dbReference type="AlphaFoldDB" id="A0A843R0A1"/>
<dbReference type="RefSeq" id="WP_152728774.1">
    <property type="nucleotide sequence ID" value="NZ_WHJL01000041.1"/>
</dbReference>
<feature type="domain" description="ABC transporter" evidence="1">
    <location>
        <begin position="20"/>
        <end position="102"/>
    </location>
</feature>
<reference evidence="2 3" key="1">
    <citation type="submission" date="2019-10" db="EMBL/GenBank/DDBJ databases">
        <title>Genome Sequencing and assembly of Lactobacillus fermentum I2, a lactic acid bacteria.</title>
        <authorList>
            <person name="Lopes L.S."/>
            <person name="Persinoti G.F."/>
            <person name="Riano-Pachon D.M."/>
            <person name="Labate C.A."/>
        </authorList>
    </citation>
    <scope>NUCLEOTIDE SEQUENCE [LARGE SCALE GENOMIC DNA]</scope>
    <source>
        <strain evidence="2 3">I2</strain>
    </source>
</reference>